<gene>
    <name evidence="2" type="ORF">GTA08_BOTSDO04117</name>
</gene>
<evidence type="ECO:0000313" key="2">
    <source>
        <dbReference type="EMBL" id="KAF4307699.1"/>
    </source>
</evidence>
<accession>A0A8H4IWN2</accession>
<comment type="caution">
    <text evidence="2">The sequence shown here is derived from an EMBL/GenBank/DDBJ whole genome shotgun (WGS) entry which is preliminary data.</text>
</comment>
<feature type="compositionally biased region" description="Acidic residues" evidence="1">
    <location>
        <begin position="73"/>
        <end position="85"/>
    </location>
</feature>
<keyword evidence="3" id="KW-1185">Reference proteome</keyword>
<sequence>MPSKQQLAEGNDALAAPQTTTALPSRTRRRSTPATSILPNGNSTAQHDQTMAEASNADSDSDSSVVSSSSEEPSSDSDQDSEADEITALPLPPDPEARRRIYQRQAPPTSTLSERLKTFLPQLAAANEELERDRAAGKLAEKSLENVREDEGHYIEMNLGLGVLKERDPNKMDSDSESEDEQEDEMDVTAGGQDEHKTKEQDVLGKLMGKRKSKAAAGIQEVPEQ</sequence>
<feature type="region of interest" description="Disordered" evidence="1">
    <location>
        <begin position="160"/>
        <end position="225"/>
    </location>
</feature>
<dbReference type="EMBL" id="WWBZ02000022">
    <property type="protein sequence ID" value="KAF4307699.1"/>
    <property type="molecule type" value="Genomic_DNA"/>
</dbReference>
<evidence type="ECO:0000313" key="3">
    <source>
        <dbReference type="Proteomes" id="UP000572817"/>
    </source>
</evidence>
<name>A0A8H4IWN2_9PEZI</name>
<dbReference type="GO" id="GO:0000492">
    <property type="term" value="P:box C/D snoRNP assembly"/>
    <property type="evidence" value="ECO:0007669"/>
    <property type="project" value="InterPro"/>
</dbReference>
<dbReference type="PANTHER" id="PTHR38489:SF1">
    <property type="entry name" value="HISTONE CHAPERONE DOMAIN-CONTAINING PROTEIN"/>
    <property type="match status" value="1"/>
</dbReference>
<feature type="compositionally biased region" description="Basic and acidic residues" evidence="1">
    <location>
        <begin position="193"/>
        <end position="203"/>
    </location>
</feature>
<dbReference type="Proteomes" id="UP000572817">
    <property type="component" value="Unassembled WGS sequence"/>
</dbReference>
<dbReference type="Pfam" id="PF15370">
    <property type="entry name" value="NOPCHAP1"/>
    <property type="match status" value="1"/>
</dbReference>
<dbReference type="OrthoDB" id="1112980at2759"/>
<feature type="compositionally biased region" description="Low complexity" evidence="1">
    <location>
        <begin position="13"/>
        <end position="25"/>
    </location>
</feature>
<evidence type="ECO:0000256" key="1">
    <source>
        <dbReference type="SAM" id="MobiDB-lite"/>
    </source>
</evidence>
<dbReference type="AlphaFoldDB" id="A0A8H4IWN2"/>
<feature type="compositionally biased region" description="Low complexity" evidence="1">
    <location>
        <begin position="52"/>
        <end position="72"/>
    </location>
</feature>
<proteinExistence type="predicted"/>
<feature type="region of interest" description="Disordered" evidence="1">
    <location>
        <begin position="1"/>
        <end position="116"/>
    </location>
</feature>
<organism evidence="2 3">
    <name type="scientific">Botryosphaeria dothidea</name>
    <dbReference type="NCBI Taxonomy" id="55169"/>
    <lineage>
        <taxon>Eukaryota</taxon>
        <taxon>Fungi</taxon>
        <taxon>Dikarya</taxon>
        <taxon>Ascomycota</taxon>
        <taxon>Pezizomycotina</taxon>
        <taxon>Dothideomycetes</taxon>
        <taxon>Dothideomycetes incertae sedis</taxon>
        <taxon>Botryosphaeriales</taxon>
        <taxon>Botryosphaeriaceae</taxon>
        <taxon>Botryosphaeria</taxon>
    </lineage>
</organism>
<feature type="compositionally biased region" description="Acidic residues" evidence="1">
    <location>
        <begin position="175"/>
        <end position="187"/>
    </location>
</feature>
<dbReference type="InterPro" id="IPR027921">
    <property type="entry name" value="NOPCHAP1"/>
</dbReference>
<feature type="compositionally biased region" description="Basic and acidic residues" evidence="1">
    <location>
        <begin position="164"/>
        <end position="174"/>
    </location>
</feature>
<feature type="compositionally biased region" description="Polar residues" evidence="1">
    <location>
        <begin position="37"/>
        <end position="49"/>
    </location>
</feature>
<protein>
    <submittedName>
        <fullName evidence="2">Uncharacterized protein</fullName>
    </submittedName>
</protein>
<reference evidence="2" key="1">
    <citation type="submission" date="2020-04" db="EMBL/GenBank/DDBJ databases">
        <title>Genome Assembly and Annotation of Botryosphaeria dothidea sdau 11-99, a Latent Pathogen of Apple Fruit Ring Rot in China.</title>
        <authorList>
            <person name="Yu C."/>
            <person name="Diao Y."/>
            <person name="Lu Q."/>
            <person name="Zhao J."/>
            <person name="Cui S."/>
            <person name="Peng C."/>
            <person name="He B."/>
            <person name="Liu H."/>
        </authorList>
    </citation>
    <scope>NUCLEOTIDE SEQUENCE [LARGE SCALE GENOMIC DNA]</scope>
    <source>
        <strain evidence="2">Sdau11-99</strain>
    </source>
</reference>
<dbReference type="PANTHER" id="PTHR38489">
    <property type="entry name" value="HISTONE CHAPERONE DOMAIN-CONTAINING PROTEIN"/>
    <property type="match status" value="1"/>
</dbReference>